<dbReference type="GO" id="GO:0004622">
    <property type="term" value="F:phosphatidylcholine lysophospholipase activity"/>
    <property type="evidence" value="ECO:0007669"/>
    <property type="project" value="TreeGrafter"/>
</dbReference>
<dbReference type="InterPro" id="IPR036514">
    <property type="entry name" value="SGNH_hydro_sf"/>
</dbReference>
<comment type="caution">
    <text evidence="2">The sequence shown here is derived from an EMBL/GenBank/DDBJ whole genome shotgun (WGS) entry which is preliminary data.</text>
</comment>
<evidence type="ECO:0000313" key="3">
    <source>
        <dbReference type="Proteomes" id="UP000725002"/>
    </source>
</evidence>
<dbReference type="SUPFAM" id="SSF52266">
    <property type="entry name" value="SGNH hydrolase"/>
    <property type="match status" value="1"/>
</dbReference>
<dbReference type="InterPro" id="IPR013830">
    <property type="entry name" value="SGNH_hydro"/>
</dbReference>
<evidence type="ECO:0000259" key="1">
    <source>
        <dbReference type="Pfam" id="PF13472"/>
    </source>
</evidence>
<dbReference type="InterPro" id="IPR051532">
    <property type="entry name" value="Ester_Hydrolysis_Enzymes"/>
</dbReference>
<dbReference type="AlphaFoldDB" id="A0A940IH51"/>
<dbReference type="CDD" id="cd00229">
    <property type="entry name" value="SGNH_hydrolase"/>
    <property type="match status" value="1"/>
</dbReference>
<reference evidence="2" key="1">
    <citation type="submission" date="2020-10" db="EMBL/GenBank/DDBJ databases">
        <authorList>
            <person name="Gilroy R."/>
        </authorList>
    </citation>
    <scope>NUCLEOTIDE SEQUENCE</scope>
    <source>
        <strain evidence="2">G3-8215</strain>
    </source>
</reference>
<dbReference type="Pfam" id="PF13472">
    <property type="entry name" value="Lipase_GDSL_2"/>
    <property type="match status" value="1"/>
</dbReference>
<organism evidence="2 3">
    <name type="scientific">Candidatus Cryptobacteroides avicola</name>
    <dbReference type="NCBI Taxonomy" id="2840757"/>
    <lineage>
        <taxon>Bacteria</taxon>
        <taxon>Pseudomonadati</taxon>
        <taxon>Bacteroidota</taxon>
        <taxon>Bacteroidia</taxon>
        <taxon>Bacteroidales</taxon>
        <taxon>Candidatus Cryptobacteroides</taxon>
    </lineage>
</organism>
<accession>A0A940IH51</accession>
<dbReference type="PANTHER" id="PTHR30383:SF5">
    <property type="entry name" value="SGNH HYDROLASE-TYPE ESTERASE DOMAIN-CONTAINING PROTEIN"/>
    <property type="match status" value="1"/>
</dbReference>
<proteinExistence type="predicted"/>
<feature type="domain" description="SGNH hydrolase-type esterase" evidence="1">
    <location>
        <begin position="49"/>
        <end position="262"/>
    </location>
</feature>
<dbReference type="PANTHER" id="PTHR30383">
    <property type="entry name" value="THIOESTERASE 1/PROTEASE 1/LYSOPHOSPHOLIPASE L1"/>
    <property type="match status" value="1"/>
</dbReference>
<evidence type="ECO:0000313" key="2">
    <source>
        <dbReference type="EMBL" id="MBO8483097.1"/>
    </source>
</evidence>
<gene>
    <name evidence="2" type="ORF">IAB75_03135</name>
</gene>
<keyword evidence="2" id="KW-0378">Hydrolase</keyword>
<sequence>MNKTISSVIIAALAAAVPVSEQVADARSTDTGKITETVEQQWNGKKVAFLGDSITDKEHIGTDKNYWQFLEEMLGIEALVYGINGHQWSDLPGQAEKLKEEAGDQVDAIIVFAGTNDYYADVPLGEWYSYEPQKTTVSGPETDTRMRRVFQMDGSCFRGRINMVMNYLKTEFPDRQIILLTPIHRGYARFGDGNIQPEESFPNTLGLYIDDYVQAIKEAANVWAVPVIDLNSISGLFPLNKSHERYFNDKETDLLHPNSEGHYRMAKALACQLLHFPADFRQ</sequence>
<dbReference type="EMBL" id="JADILV010000021">
    <property type="protein sequence ID" value="MBO8483097.1"/>
    <property type="molecule type" value="Genomic_DNA"/>
</dbReference>
<reference evidence="2" key="2">
    <citation type="journal article" date="2021" name="PeerJ">
        <title>Extensive microbial diversity within the chicken gut microbiome revealed by metagenomics and culture.</title>
        <authorList>
            <person name="Gilroy R."/>
            <person name="Ravi A."/>
            <person name="Getino M."/>
            <person name="Pursley I."/>
            <person name="Horton D.L."/>
            <person name="Alikhan N.F."/>
            <person name="Baker D."/>
            <person name="Gharbi K."/>
            <person name="Hall N."/>
            <person name="Watson M."/>
            <person name="Adriaenssens E.M."/>
            <person name="Foster-Nyarko E."/>
            <person name="Jarju S."/>
            <person name="Secka A."/>
            <person name="Antonio M."/>
            <person name="Oren A."/>
            <person name="Chaudhuri R.R."/>
            <person name="La Ragione R."/>
            <person name="Hildebrand F."/>
            <person name="Pallen M.J."/>
        </authorList>
    </citation>
    <scope>NUCLEOTIDE SEQUENCE</scope>
    <source>
        <strain evidence="2">G3-8215</strain>
    </source>
</reference>
<protein>
    <submittedName>
        <fullName evidence="2">SGNH/GDSL hydrolase family protein</fullName>
    </submittedName>
</protein>
<name>A0A940IH51_9BACT</name>
<dbReference type="Proteomes" id="UP000725002">
    <property type="component" value="Unassembled WGS sequence"/>
</dbReference>
<dbReference type="Gene3D" id="3.40.50.1110">
    <property type="entry name" value="SGNH hydrolase"/>
    <property type="match status" value="1"/>
</dbReference>